<organism evidence="3 4">
    <name type="scientific">Enterocloster citroniae</name>
    <dbReference type="NCBI Taxonomy" id="358743"/>
    <lineage>
        <taxon>Bacteria</taxon>
        <taxon>Bacillati</taxon>
        <taxon>Bacillota</taxon>
        <taxon>Clostridia</taxon>
        <taxon>Lachnospirales</taxon>
        <taxon>Lachnospiraceae</taxon>
        <taxon>Enterocloster</taxon>
    </lineage>
</organism>
<dbReference type="PANTHER" id="PTHR37841:SF1">
    <property type="entry name" value="DUF3298 DOMAIN-CONTAINING PROTEIN"/>
    <property type="match status" value="1"/>
</dbReference>
<dbReference type="Pfam" id="PF14903">
    <property type="entry name" value="WG_beta_rep"/>
    <property type="match status" value="5"/>
</dbReference>
<accession>A0AA41FET9</accession>
<feature type="chain" id="PRO_5041394510" description="WG repeat-containing protein" evidence="2">
    <location>
        <begin position="20"/>
        <end position="692"/>
    </location>
</feature>
<feature type="region of interest" description="Disordered" evidence="1">
    <location>
        <begin position="41"/>
        <end position="63"/>
    </location>
</feature>
<feature type="signal peptide" evidence="2">
    <location>
        <begin position="1"/>
        <end position="19"/>
    </location>
</feature>
<evidence type="ECO:0000313" key="3">
    <source>
        <dbReference type="EMBL" id="MBT9810437.1"/>
    </source>
</evidence>
<dbReference type="AlphaFoldDB" id="A0AA41FET9"/>
<dbReference type="EMBL" id="WQPS01000012">
    <property type="protein sequence ID" value="MBT9810437.1"/>
    <property type="molecule type" value="Genomic_DNA"/>
</dbReference>
<dbReference type="PROSITE" id="PS51257">
    <property type="entry name" value="PROKAR_LIPOPROTEIN"/>
    <property type="match status" value="1"/>
</dbReference>
<gene>
    <name evidence="3" type="ORF">GPL26_12395</name>
</gene>
<dbReference type="SUPFAM" id="SSF69360">
    <property type="entry name" value="Cell wall binding repeat"/>
    <property type="match status" value="1"/>
</dbReference>
<evidence type="ECO:0000256" key="1">
    <source>
        <dbReference type="SAM" id="MobiDB-lite"/>
    </source>
</evidence>
<sequence>MRRSLFLMVFLLAAAAAGCGVRSDDTAWVSCFNAVRPDARSVRPDAKSPRTGHKGEENSGYPYQAVPESTGRIDLAVESEGIYWVHSGEAYGFMDVEGEEITPFVYDEAYPFSQGLACVSYEGKYGFINKKGETALPFIYDSAAPFAEGLGYFAIGDKYGFMDREGNPVFYLDCDSVSSFQEGMAYFSMGGTYGYIDLEGKTVIEPIYDDADYFQDGLAEIVKNGAHGMIDQKGNEIISPEYDRIERNDGFVVVQSDGLYGCFDRKGSMLLPAAYDLIFIENDLICFRTNGRAGFADREGRVIMEGSYHHVLPISGRNLAIVESNGQWGVVDCEGTVKVPLIYQWIGSGGQDNEVLILSLNGKTGCLSAEDCSELIPVKYDQIYGFINDQAVVRMGGKYGVADKKGNLKIPVLYDEIRLFDNGSMALTGRGITRLVDGSGKLIHVGIYDYVSWRGTCYEVEKGRKTGFLDETGRMVIAPVYDYVSYDNRLSPGVCVASLYQSDIRSHVIKTGENVDGDLSQILLKNMITPKMALFYEFVQHRTMGAEDGFLGYGRTYRLYGIDGSGEPALYACAEPYDQPAFPWSCSGFYAMGDNEVKELVTGSECGGSLRGDRARLWYDKETKKTMVGTQGSWGGFGGRAYGGAVYEYSGKAVRQVCSFYCVSRTSGGTEYSVNGIRATAEEFEAVYRRFK</sequence>
<evidence type="ECO:0008006" key="5">
    <source>
        <dbReference type="Google" id="ProtNLM"/>
    </source>
</evidence>
<feature type="compositionally biased region" description="Basic and acidic residues" evidence="1">
    <location>
        <begin position="41"/>
        <end position="57"/>
    </location>
</feature>
<dbReference type="RefSeq" id="WP_147329415.1">
    <property type="nucleotide sequence ID" value="NZ_CABJDD010000003.1"/>
</dbReference>
<proteinExistence type="predicted"/>
<reference evidence="3" key="1">
    <citation type="journal article" date="2021" name="Gut Microbes">
        <title>A synthetic consortium of 100 gut commensals modulates the composition and function in a colon model of the microbiome of elderly subjects.</title>
        <authorList>
            <person name="Perez M."/>
            <person name="Ntemiri A."/>
            <person name="Tan H."/>
            <person name="Harris H.M.B."/>
            <person name="Roager H.M."/>
            <person name="Ribiere C."/>
            <person name="O'Toole P.W."/>
        </authorList>
    </citation>
    <scope>NUCLEOTIDE SEQUENCE</scope>
    <source>
        <strain evidence="3">MCC335</strain>
    </source>
</reference>
<dbReference type="Proteomes" id="UP000708338">
    <property type="component" value="Unassembled WGS sequence"/>
</dbReference>
<name>A0AA41FET9_9FIRM</name>
<dbReference type="PANTHER" id="PTHR37841">
    <property type="entry name" value="GLR2918 PROTEIN"/>
    <property type="match status" value="1"/>
</dbReference>
<protein>
    <recommendedName>
        <fullName evidence="5">WG repeat-containing protein</fullName>
    </recommendedName>
</protein>
<dbReference type="InterPro" id="IPR032774">
    <property type="entry name" value="WG_beta_rep"/>
</dbReference>
<evidence type="ECO:0000256" key="2">
    <source>
        <dbReference type="SAM" id="SignalP"/>
    </source>
</evidence>
<comment type="caution">
    <text evidence="3">The sequence shown here is derived from an EMBL/GenBank/DDBJ whole genome shotgun (WGS) entry which is preliminary data.</text>
</comment>
<evidence type="ECO:0000313" key="4">
    <source>
        <dbReference type="Proteomes" id="UP000708338"/>
    </source>
</evidence>
<keyword evidence="2" id="KW-0732">Signal</keyword>